<dbReference type="SUPFAM" id="SSF161098">
    <property type="entry name" value="MetI-like"/>
    <property type="match status" value="1"/>
</dbReference>
<dbReference type="PANTHER" id="PTHR43744">
    <property type="entry name" value="ABC TRANSPORTER PERMEASE PROTEIN MG189-RELATED-RELATED"/>
    <property type="match status" value="1"/>
</dbReference>
<comment type="caution">
    <text evidence="9">The sequence shown here is derived from an EMBL/GenBank/DDBJ whole genome shotgun (WGS) entry which is preliminary data.</text>
</comment>
<keyword evidence="4 7" id="KW-0812">Transmembrane</keyword>
<keyword evidence="6 7" id="KW-0472">Membrane</keyword>
<feature type="transmembrane region" description="Helical" evidence="7">
    <location>
        <begin position="181"/>
        <end position="205"/>
    </location>
</feature>
<feature type="transmembrane region" description="Helical" evidence="7">
    <location>
        <begin position="107"/>
        <end position="129"/>
    </location>
</feature>
<proteinExistence type="inferred from homology"/>
<gene>
    <name evidence="9" type="ORF">AB0I59_03175</name>
</gene>
<keyword evidence="3" id="KW-1003">Cell membrane</keyword>
<feature type="transmembrane region" description="Helical" evidence="7">
    <location>
        <begin position="141"/>
        <end position="161"/>
    </location>
</feature>
<accession>A0ABV3G7M2</accession>
<evidence type="ECO:0000256" key="4">
    <source>
        <dbReference type="ARBA" id="ARBA00022692"/>
    </source>
</evidence>
<feature type="transmembrane region" description="Helical" evidence="7">
    <location>
        <begin position="243"/>
        <end position="263"/>
    </location>
</feature>
<dbReference type="Gene3D" id="1.10.3720.10">
    <property type="entry name" value="MetI-like"/>
    <property type="match status" value="1"/>
</dbReference>
<comment type="subcellular location">
    <subcellularLocation>
        <location evidence="1 7">Cell membrane</location>
        <topology evidence="1 7">Multi-pass membrane protein</topology>
    </subcellularLocation>
</comment>
<dbReference type="EMBL" id="JBFALK010000001">
    <property type="protein sequence ID" value="MEV0967613.1"/>
    <property type="molecule type" value="Genomic_DNA"/>
</dbReference>
<dbReference type="Proteomes" id="UP001551675">
    <property type="component" value="Unassembled WGS sequence"/>
</dbReference>
<keyword evidence="2 7" id="KW-0813">Transport</keyword>
<reference evidence="9 10" key="1">
    <citation type="submission" date="2024-06" db="EMBL/GenBank/DDBJ databases">
        <title>The Natural Products Discovery Center: Release of the First 8490 Sequenced Strains for Exploring Actinobacteria Biosynthetic Diversity.</title>
        <authorList>
            <person name="Kalkreuter E."/>
            <person name="Kautsar S.A."/>
            <person name="Yang D."/>
            <person name="Bader C.D."/>
            <person name="Teijaro C.N."/>
            <person name="Fluegel L."/>
            <person name="Davis C.M."/>
            <person name="Simpson J.R."/>
            <person name="Lauterbach L."/>
            <person name="Steele A.D."/>
            <person name="Gui C."/>
            <person name="Meng S."/>
            <person name="Li G."/>
            <person name="Viehrig K."/>
            <person name="Ye F."/>
            <person name="Su P."/>
            <person name="Kiefer A.F."/>
            <person name="Nichols A."/>
            <person name="Cepeda A.J."/>
            <person name="Yan W."/>
            <person name="Fan B."/>
            <person name="Jiang Y."/>
            <person name="Adhikari A."/>
            <person name="Zheng C.-J."/>
            <person name="Schuster L."/>
            <person name="Cowan T.M."/>
            <person name="Smanski M.J."/>
            <person name="Chevrette M.G."/>
            <person name="De Carvalho L.P.S."/>
            <person name="Shen B."/>
        </authorList>
    </citation>
    <scope>NUCLEOTIDE SEQUENCE [LARGE SCALE GENOMIC DNA]</scope>
    <source>
        <strain evidence="9 10">NPDC050100</strain>
    </source>
</reference>
<dbReference type="PANTHER" id="PTHR43744:SF12">
    <property type="entry name" value="ABC TRANSPORTER PERMEASE PROTEIN MG189-RELATED"/>
    <property type="match status" value="1"/>
</dbReference>
<evidence type="ECO:0000256" key="7">
    <source>
        <dbReference type="RuleBase" id="RU363032"/>
    </source>
</evidence>
<evidence type="ECO:0000256" key="3">
    <source>
        <dbReference type="ARBA" id="ARBA00022475"/>
    </source>
</evidence>
<evidence type="ECO:0000259" key="8">
    <source>
        <dbReference type="PROSITE" id="PS50928"/>
    </source>
</evidence>
<dbReference type="InterPro" id="IPR000515">
    <property type="entry name" value="MetI-like"/>
</dbReference>
<keyword evidence="5 7" id="KW-1133">Transmembrane helix</keyword>
<comment type="similarity">
    <text evidence="7">Belongs to the binding-protein-dependent transport system permease family.</text>
</comment>
<evidence type="ECO:0000256" key="6">
    <source>
        <dbReference type="ARBA" id="ARBA00023136"/>
    </source>
</evidence>
<feature type="domain" description="ABC transmembrane type-1" evidence="8">
    <location>
        <begin position="72"/>
        <end position="262"/>
    </location>
</feature>
<feature type="transmembrane region" description="Helical" evidence="7">
    <location>
        <begin position="76"/>
        <end position="98"/>
    </location>
</feature>
<evidence type="ECO:0000256" key="5">
    <source>
        <dbReference type="ARBA" id="ARBA00022989"/>
    </source>
</evidence>
<dbReference type="InterPro" id="IPR035906">
    <property type="entry name" value="MetI-like_sf"/>
</dbReference>
<evidence type="ECO:0000256" key="1">
    <source>
        <dbReference type="ARBA" id="ARBA00004651"/>
    </source>
</evidence>
<name>A0ABV3G7M2_MICGL</name>
<sequence>MRTSMRAQVLTTAFLFVVAVYILLPVWWLVVSATKSGGDLFDTPGLWFGDLNLAGNVERVMSQDGGLYPRWLLNTLIYSGGGALGATLLAAMAGYALAKYPFRGRGAVFAVIMGAVLVPAPLITLPLYLLESRLGLLNTMWGVLLPCMVSPFGVYLARAYAEAAVPDTLLEAGRIDGAGELRIFFTVGIRLMAPALVTLFLFQFVAIWNNFFLPMMVLNDQALWPITLGLVKWHGIRTGFLRDAVVTGALISIIPVILAFVSLQRFWKADLAAGSVKL</sequence>
<dbReference type="RefSeq" id="WP_228637384.1">
    <property type="nucleotide sequence ID" value="NZ_JBFALK010000001.1"/>
</dbReference>
<keyword evidence="10" id="KW-1185">Reference proteome</keyword>
<dbReference type="Pfam" id="PF00528">
    <property type="entry name" value="BPD_transp_1"/>
    <property type="match status" value="1"/>
</dbReference>
<feature type="transmembrane region" description="Helical" evidence="7">
    <location>
        <begin position="12"/>
        <end position="30"/>
    </location>
</feature>
<evidence type="ECO:0000313" key="9">
    <source>
        <dbReference type="EMBL" id="MEV0967613.1"/>
    </source>
</evidence>
<evidence type="ECO:0000256" key="2">
    <source>
        <dbReference type="ARBA" id="ARBA00022448"/>
    </source>
</evidence>
<protein>
    <submittedName>
        <fullName evidence="9">Carbohydrate ABC transporter permease</fullName>
    </submittedName>
</protein>
<evidence type="ECO:0000313" key="10">
    <source>
        <dbReference type="Proteomes" id="UP001551675"/>
    </source>
</evidence>
<dbReference type="CDD" id="cd06261">
    <property type="entry name" value="TM_PBP2"/>
    <property type="match status" value="1"/>
</dbReference>
<dbReference type="PROSITE" id="PS50928">
    <property type="entry name" value="ABC_TM1"/>
    <property type="match status" value="1"/>
</dbReference>
<organism evidence="9 10">
    <name type="scientific">Microtetraspora glauca</name>
    <dbReference type="NCBI Taxonomy" id="1996"/>
    <lineage>
        <taxon>Bacteria</taxon>
        <taxon>Bacillati</taxon>
        <taxon>Actinomycetota</taxon>
        <taxon>Actinomycetes</taxon>
        <taxon>Streptosporangiales</taxon>
        <taxon>Streptosporangiaceae</taxon>
        <taxon>Microtetraspora</taxon>
    </lineage>
</organism>